<sequence length="658" mass="71240">MGSDIVAVVEAVQPSCRRLNVGDRVWADIGAVVETTKGRKGKENGAFAPFAVALESQLGAMPKNVSVLEAAALPKVSLTSYKALKWYGGAPYGQDVTVLILGGSGGCGSTGIQLAKAWGATTIITTTSVANELYVRRLGADRVIDYTTQNWWEVLSEGTVDVVYDTAGEAGTGDRAMALLRQGGYFVTIAGALPQKPRADIRSSTFINSATNLQNFQLLDELRDLVDRGHLRMPELQTFQLADILKAFDASAAHHVRGKLVIQMPAARSPPKVFGCRMPQRQRQKGEGTKMAAVASVLDVTQREGGALSPLSAPIYTGPWKNDEPGTGYADILYPSGHRYKGKVCDGCRDGKGSLWHQGPGLRAQGEPVRVGCASQRSLRLGWRFHLPLLRPLGGEGEPEAWPRPPSHTLEKPQRQTRCTVRASCIAAMACTVASSCDHLRCYGEDLYCRARDAAEAPLPETDREVLSRDNEDTLSYYDGEWEEDQPQGTGTFVDEHGQEFCDREFEQGDLIGSRLTGRSKRIFSVKTISSVSLQKPSSSKVLPGPKKEIPHAGTVCQNAGLLPEEEPAQTRVIDVGSGVSNARSRPAHCGPEDASRSSHNIPTRSATTCPTRLATTLAQGDKIYLARSFTRRAPTLLTFAALLYELQTRRSPPVPCP</sequence>
<dbReference type="GO" id="GO:0016491">
    <property type="term" value="F:oxidoreductase activity"/>
    <property type="evidence" value="ECO:0007669"/>
    <property type="project" value="InterPro"/>
</dbReference>
<dbReference type="PANTHER" id="PTHR11695:SF294">
    <property type="entry name" value="RETICULON-4-INTERACTING PROTEIN 1, MITOCHONDRIAL"/>
    <property type="match status" value="1"/>
</dbReference>
<evidence type="ECO:0000256" key="1">
    <source>
        <dbReference type="SAM" id="MobiDB-lite"/>
    </source>
</evidence>
<feature type="compositionally biased region" description="Polar residues" evidence="1">
    <location>
        <begin position="598"/>
        <end position="607"/>
    </location>
</feature>
<dbReference type="Gene3D" id="3.40.50.720">
    <property type="entry name" value="NAD(P)-binding Rossmann-like Domain"/>
    <property type="match status" value="1"/>
</dbReference>
<dbReference type="InterPro" id="IPR000595">
    <property type="entry name" value="cNMP-bd_dom"/>
</dbReference>
<dbReference type="PROSITE" id="PS50042">
    <property type="entry name" value="CNMP_BINDING_3"/>
    <property type="match status" value="1"/>
</dbReference>
<dbReference type="SUPFAM" id="SSF82185">
    <property type="entry name" value="Histone H3 K4-specific methyltransferase SET7/9 N-terminal domain"/>
    <property type="match status" value="1"/>
</dbReference>
<feature type="non-terminal residue" evidence="3">
    <location>
        <position position="658"/>
    </location>
</feature>
<evidence type="ECO:0000259" key="2">
    <source>
        <dbReference type="PROSITE" id="PS50042"/>
    </source>
</evidence>
<gene>
    <name evidence="3" type="primary">AOR</name>
    <name evidence="3" type="ORF">SNEC2469_LOCUS12363</name>
</gene>
<dbReference type="InterPro" id="IPR011032">
    <property type="entry name" value="GroES-like_sf"/>
</dbReference>
<evidence type="ECO:0000313" key="3">
    <source>
        <dbReference type="EMBL" id="CAE7447568.1"/>
    </source>
</evidence>
<accession>A0A812RQ96</accession>
<feature type="domain" description="Cyclic nucleotide-binding" evidence="2">
    <location>
        <begin position="154"/>
        <end position="199"/>
    </location>
</feature>
<reference evidence="3" key="1">
    <citation type="submission" date="2021-02" db="EMBL/GenBank/DDBJ databases">
        <authorList>
            <person name="Dougan E. K."/>
            <person name="Rhodes N."/>
            <person name="Thang M."/>
            <person name="Chan C."/>
        </authorList>
    </citation>
    <scope>NUCLEOTIDE SEQUENCE</scope>
</reference>
<dbReference type="PANTHER" id="PTHR11695">
    <property type="entry name" value="ALCOHOL DEHYDROGENASE RELATED"/>
    <property type="match status" value="1"/>
</dbReference>
<dbReference type="InterPro" id="IPR036291">
    <property type="entry name" value="NAD(P)-bd_dom_sf"/>
</dbReference>
<feature type="region of interest" description="Disordered" evidence="1">
    <location>
        <begin position="580"/>
        <end position="607"/>
    </location>
</feature>
<comment type="caution">
    <text evidence="3">The sequence shown here is derived from an EMBL/GenBank/DDBJ whole genome shotgun (WGS) entry which is preliminary data.</text>
</comment>
<dbReference type="SUPFAM" id="SSF50129">
    <property type="entry name" value="GroES-like"/>
    <property type="match status" value="1"/>
</dbReference>
<dbReference type="OrthoDB" id="415884at2759"/>
<dbReference type="SUPFAM" id="SSF51735">
    <property type="entry name" value="NAD(P)-binding Rossmann-fold domains"/>
    <property type="match status" value="1"/>
</dbReference>
<dbReference type="Gene3D" id="3.90.180.10">
    <property type="entry name" value="Medium-chain alcohol dehydrogenases, catalytic domain"/>
    <property type="match status" value="1"/>
</dbReference>
<name>A0A812RQ96_9DINO</name>
<proteinExistence type="predicted"/>
<dbReference type="Proteomes" id="UP000601435">
    <property type="component" value="Unassembled WGS sequence"/>
</dbReference>
<organism evidence="3 4">
    <name type="scientific">Symbiodinium necroappetens</name>
    <dbReference type="NCBI Taxonomy" id="1628268"/>
    <lineage>
        <taxon>Eukaryota</taxon>
        <taxon>Sar</taxon>
        <taxon>Alveolata</taxon>
        <taxon>Dinophyceae</taxon>
        <taxon>Suessiales</taxon>
        <taxon>Symbiodiniaceae</taxon>
        <taxon>Symbiodinium</taxon>
    </lineage>
</organism>
<dbReference type="InterPro" id="IPR050700">
    <property type="entry name" value="YIM1/Zinc_Alcohol_DH_Fams"/>
</dbReference>
<evidence type="ECO:0000313" key="4">
    <source>
        <dbReference type="Proteomes" id="UP000601435"/>
    </source>
</evidence>
<dbReference type="AlphaFoldDB" id="A0A812RQ96"/>
<dbReference type="CDD" id="cd05289">
    <property type="entry name" value="MDR_like_2"/>
    <property type="match status" value="1"/>
</dbReference>
<dbReference type="SMART" id="SM00829">
    <property type="entry name" value="PKS_ER"/>
    <property type="match status" value="1"/>
</dbReference>
<keyword evidence="4" id="KW-1185">Reference proteome</keyword>
<protein>
    <submittedName>
        <fullName evidence="3">AOR protein</fullName>
    </submittedName>
</protein>
<dbReference type="Pfam" id="PF13602">
    <property type="entry name" value="ADH_zinc_N_2"/>
    <property type="match status" value="1"/>
</dbReference>
<dbReference type="EMBL" id="CAJNJA010019589">
    <property type="protein sequence ID" value="CAE7447568.1"/>
    <property type="molecule type" value="Genomic_DNA"/>
</dbReference>
<dbReference type="InterPro" id="IPR020843">
    <property type="entry name" value="ER"/>
</dbReference>